<evidence type="ECO:0000256" key="1">
    <source>
        <dbReference type="SAM" id="Phobius"/>
    </source>
</evidence>
<proteinExistence type="predicted"/>
<dbReference type="PIR" id="S75399">
    <property type="entry name" value="S75399"/>
</dbReference>
<dbReference type="EMBL" id="Y08257">
    <property type="protein sequence ID" value="CAA69562.1"/>
    <property type="molecule type" value="Genomic_DNA"/>
</dbReference>
<gene>
    <name evidence="2" type="primary">orf c04033</name>
</gene>
<evidence type="ECO:0000313" key="2">
    <source>
        <dbReference type="EMBL" id="CAA69562.1"/>
    </source>
</evidence>
<reference evidence="2" key="1">
    <citation type="journal article" date="1996" name="Mol. Microbiol.">
        <title>Organizational characteristics and information content of an archaeal genome: 156 kb of sequence from Sulfolobus solfataricus P2.</title>
        <authorList>
            <person name="Sensen C.W."/>
            <person name="Klenk H.P."/>
            <person name="Singh R.K."/>
            <person name="Allard G."/>
            <person name="Chan C.C."/>
            <person name="Liu Q.Y."/>
            <person name="Penny S.L."/>
            <person name="Young F."/>
            <person name="Schenk M.E."/>
            <person name="Gaasterland T."/>
            <person name="Doolittle W.F."/>
            <person name="Ragan M.A."/>
            <person name="Charlebois R.L."/>
        </authorList>
    </citation>
    <scope>NUCLEOTIDE SEQUENCE</scope>
    <source>
        <strain evidence="2">P2</strain>
    </source>
</reference>
<keyword evidence="1" id="KW-0472">Membrane</keyword>
<sequence length="102" mass="11436">MKVGLVKVGVTSLSNNFSIINPLTYWFPLGVRLYFFINSLSSLSLILSTSLPKISDKESYILILLNGPSKSISYFPYTIFVLFVTFLTTLLSRSSVKFIISL</sequence>
<organism evidence="2">
    <name type="scientific">Saccharolobus solfataricus</name>
    <name type="common">Sulfolobus solfataricus</name>
    <dbReference type="NCBI Taxonomy" id="2287"/>
    <lineage>
        <taxon>Archaea</taxon>
        <taxon>Thermoproteota</taxon>
        <taxon>Thermoprotei</taxon>
        <taxon>Sulfolobales</taxon>
        <taxon>Sulfolobaceae</taxon>
        <taxon>Saccharolobus</taxon>
    </lineage>
</organism>
<dbReference type="AlphaFoldDB" id="P95971"/>
<keyword evidence="1" id="KW-1133">Transmembrane helix</keyword>
<protein>
    <submittedName>
        <fullName evidence="2">Orf c04033 protein</fullName>
    </submittedName>
</protein>
<accession>P95971</accession>
<keyword evidence="1" id="KW-0812">Transmembrane</keyword>
<name>P95971_SACSO</name>
<feature type="transmembrane region" description="Helical" evidence="1">
    <location>
        <begin position="74"/>
        <end position="92"/>
    </location>
</feature>